<dbReference type="Pfam" id="PF00759">
    <property type="entry name" value="Glyco_hydro_9"/>
    <property type="match status" value="1"/>
</dbReference>
<dbReference type="Pfam" id="PF02927">
    <property type="entry name" value="CelD_N"/>
    <property type="match status" value="1"/>
</dbReference>
<dbReference type="PANTHER" id="PTHR22298">
    <property type="entry name" value="ENDO-1,4-BETA-GLUCANASE"/>
    <property type="match status" value="1"/>
</dbReference>
<dbReference type="EMBL" id="CP159289">
    <property type="protein sequence ID" value="XCH25704.1"/>
    <property type="molecule type" value="Genomic_DNA"/>
</dbReference>
<dbReference type="Gene3D" id="1.50.10.10">
    <property type="match status" value="1"/>
</dbReference>
<proteinExistence type="inferred from homology"/>
<dbReference type="GO" id="GO:0008810">
    <property type="term" value="F:cellulase activity"/>
    <property type="evidence" value="ECO:0007669"/>
    <property type="project" value="InterPro"/>
</dbReference>
<dbReference type="SUPFAM" id="SSF81296">
    <property type="entry name" value="E set domains"/>
    <property type="match status" value="1"/>
</dbReference>
<keyword evidence="3" id="KW-0119">Carbohydrate metabolism</keyword>
<keyword evidence="4" id="KW-0326">Glycosidase</keyword>
<evidence type="ECO:0000256" key="3">
    <source>
        <dbReference type="ARBA" id="ARBA00023277"/>
    </source>
</evidence>
<evidence type="ECO:0000313" key="9">
    <source>
        <dbReference type="EMBL" id="XCH25704.1"/>
    </source>
</evidence>
<dbReference type="CDD" id="cd02850">
    <property type="entry name" value="E_set_Cellulase_N"/>
    <property type="match status" value="1"/>
</dbReference>
<feature type="domain" description="Glycoside hydrolase family 9" evidence="7">
    <location>
        <begin position="395"/>
        <end position="860"/>
    </location>
</feature>
<dbReference type="InterPro" id="IPR012341">
    <property type="entry name" value="6hp_glycosidase-like_sf"/>
</dbReference>
<evidence type="ECO:0000259" key="7">
    <source>
        <dbReference type="Pfam" id="PF00759"/>
    </source>
</evidence>
<evidence type="ECO:0000256" key="4">
    <source>
        <dbReference type="ARBA" id="ARBA00023295"/>
    </source>
</evidence>
<evidence type="ECO:0000256" key="1">
    <source>
        <dbReference type="ARBA" id="ARBA00007072"/>
    </source>
</evidence>
<dbReference type="SUPFAM" id="SSF48208">
    <property type="entry name" value="Six-hairpin glycosidases"/>
    <property type="match status" value="1"/>
</dbReference>
<keyword evidence="6" id="KW-0732">Signal</keyword>
<gene>
    <name evidence="9" type="ORF">ABV298_04550</name>
</gene>
<dbReference type="InterPro" id="IPR013783">
    <property type="entry name" value="Ig-like_fold"/>
</dbReference>
<dbReference type="InterPro" id="IPR004197">
    <property type="entry name" value="Cellulase_Ig-like"/>
</dbReference>
<dbReference type="Gene3D" id="2.60.40.10">
    <property type="entry name" value="Immunoglobulins"/>
    <property type="match status" value="1"/>
</dbReference>
<dbReference type="InterPro" id="IPR008928">
    <property type="entry name" value="6-hairpin_glycosidase_sf"/>
</dbReference>
<evidence type="ECO:0000256" key="2">
    <source>
        <dbReference type="ARBA" id="ARBA00022801"/>
    </source>
</evidence>
<sequence length="972" mass="107995">MKGLYFMALWLCCLPGWLMAQDKTLWDGEMADPASCNKAYGSIVSGPDAYAGNYCFRAEPDNSHAPRIGFNCSGMWRADISDFDELRFFIKSNQAGQTTSVRFTTYFAQSNWIDIDSYIVGGRPLSTTYQEVRIPLSLLKTPAFDLSSVEYLEFGKSSVPQLAFFIDNISVADLTKPEISFQPLSDRVMMLKISEKIDTAECRKIAHYALTSETDVHYQGALNPARVGLHYYVSSLKPSSGSPVVSVELFLIFDQPLAEGQSYTLSVQGIQDPSGNGTSLDTAFVFSDKEIYGNVKANQIGYLPDGPKLGKLGNFLGDQWAMPLDTIDPPAFQVVAASGQIVWNQKGKFLKADSAFSGEWVVDLDFSAFNTPGEYYLYVPGYGRSETFQISGQVYHDAYYHTGRALYYQRTGQLEQPYAGDWTRGALPATTAEIHASHLSSPLYSPTDFPPGTTLPMTNGWFDAGDYGRYVPTAASALFILFTAYELYPQKFPDNHLQIPESGNGIPDLIDELKYETDWLLQMQAPDGGVYFRVTPATWSSGLPEDEKNTLLISEKTTQATAMFAAAMAMAYRNFKNFYPAYAGTCLDMAKKAWLFLNDHQDPSAPVNVPGISAGPYPDPEDKDNRAWAAAELYKTTGETIYHQDFLDWYSKIPHEFSATMSWQKHTLKAIWAYATTQYPVVQAHIDEFKTKLNTELLADYEKRTMQIHAYHGAYHPFKEFIGYGSFGMAQSYAFDCIMFSHLLNKPELLDLAKIQLDIPLGNNPLSMTFITGLGKRSPRHPLHWSTVPGKFAEPVPGVPVFGPAASLVMNRPSSFAIQDPANRYPAGLKKSDPYPVLRRYTDAREAVEMSEFTVQEIAVTMAAFAFFGAPANPAPPQTRIPAAACEQKTDLRVAHPARGLYELTLITAGSEPAPPYRAELFNLHGRVVRRTGLRAGTPVPLDVSSLTAGIYILKIRNGRSEPVISRRIMVY</sequence>
<evidence type="ECO:0000256" key="6">
    <source>
        <dbReference type="SAM" id="SignalP"/>
    </source>
</evidence>
<accession>A0AAU8FMX6</accession>
<organism evidence="9">
    <name type="scientific">Dyadobacter sp. 676</name>
    <dbReference type="NCBI Taxonomy" id="3088362"/>
    <lineage>
        <taxon>Bacteria</taxon>
        <taxon>Pseudomonadati</taxon>
        <taxon>Bacteroidota</taxon>
        <taxon>Cytophagia</taxon>
        <taxon>Cytophagales</taxon>
        <taxon>Spirosomataceae</taxon>
        <taxon>Dyadobacter</taxon>
    </lineage>
</organism>
<dbReference type="AlphaFoldDB" id="A0AAU8FMX6"/>
<dbReference type="InterPro" id="IPR008979">
    <property type="entry name" value="Galactose-bd-like_sf"/>
</dbReference>
<comment type="similarity">
    <text evidence="1">Belongs to the glycosyl hydrolase 9 (cellulase E) family.</text>
</comment>
<protein>
    <submittedName>
        <fullName evidence="9">Glycoside hydrolase family 9 protein</fullName>
    </submittedName>
</protein>
<keyword evidence="5" id="KW-0624">Polysaccharide degradation</keyword>
<dbReference type="RefSeq" id="WP_353721002.1">
    <property type="nucleotide sequence ID" value="NZ_CP159289.1"/>
</dbReference>
<dbReference type="InterPro" id="IPR014756">
    <property type="entry name" value="Ig_E-set"/>
</dbReference>
<dbReference type="GO" id="GO:0000272">
    <property type="term" value="P:polysaccharide catabolic process"/>
    <property type="evidence" value="ECO:0007669"/>
    <property type="project" value="UniProtKB-KW"/>
</dbReference>
<reference evidence="9" key="1">
    <citation type="submission" date="2024-06" db="EMBL/GenBank/DDBJ databases">
        <title>Sequencing and assembly of the genome of Dyadobacter sp. strain 676, a symbiont of Cyamopsis tetragonoloba.</title>
        <authorList>
            <person name="Guro P."/>
            <person name="Sazanova A."/>
            <person name="Kuznetsova I."/>
            <person name="Belimov A."/>
            <person name="Safronova V."/>
        </authorList>
    </citation>
    <scope>NUCLEOTIDE SEQUENCE</scope>
    <source>
        <strain evidence="9">676</strain>
    </source>
</reference>
<evidence type="ECO:0000259" key="8">
    <source>
        <dbReference type="Pfam" id="PF02927"/>
    </source>
</evidence>
<name>A0AAU8FMX6_9BACT</name>
<keyword evidence="2 9" id="KW-0378">Hydrolase</keyword>
<feature type="signal peptide" evidence="6">
    <location>
        <begin position="1"/>
        <end position="20"/>
    </location>
</feature>
<feature type="chain" id="PRO_5043325052" evidence="6">
    <location>
        <begin position="21"/>
        <end position="972"/>
    </location>
</feature>
<dbReference type="InterPro" id="IPR001701">
    <property type="entry name" value="Glyco_hydro_9"/>
</dbReference>
<feature type="domain" description="Cellulase Ig-like" evidence="8">
    <location>
        <begin position="294"/>
        <end position="383"/>
    </location>
</feature>
<dbReference type="Gene3D" id="2.60.120.430">
    <property type="entry name" value="Galactose-binding lectin"/>
    <property type="match status" value="1"/>
</dbReference>
<dbReference type="SUPFAM" id="SSF49785">
    <property type="entry name" value="Galactose-binding domain-like"/>
    <property type="match status" value="1"/>
</dbReference>
<evidence type="ECO:0000256" key="5">
    <source>
        <dbReference type="ARBA" id="ARBA00023326"/>
    </source>
</evidence>